<keyword evidence="2" id="KW-0670">Pyruvate</keyword>
<dbReference type="Proteomes" id="UP000533598">
    <property type="component" value="Unassembled WGS sequence"/>
</dbReference>
<accession>A0A7W7FU83</accession>
<dbReference type="EC" id="5.2.1.4" evidence="2"/>
<reference evidence="2 3" key="1">
    <citation type="submission" date="2020-08" db="EMBL/GenBank/DDBJ databases">
        <title>Sequencing the genomes of 1000 actinobacteria strains.</title>
        <authorList>
            <person name="Klenk H.-P."/>
        </authorList>
    </citation>
    <scope>NUCLEOTIDE SEQUENCE [LARGE SCALE GENOMIC DNA]</scope>
    <source>
        <strain evidence="2 3">DSM 44230</strain>
    </source>
</reference>
<keyword evidence="2" id="KW-0413">Isomerase</keyword>
<feature type="domain" description="Mycothiol-dependent maleylpyruvate isomerase metal-binding" evidence="1">
    <location>
        <begin position="22"/>
        <end position="158"/>
    </location>
</feature>
<sequence>MPSPRRSPADAAARAGTALDALEHADERLLRAVTELDDAGARGASGLPGWSRGHLLTHLARNADALLNLVIWARTGVEHPMYASRADRDADIEEGANRRLRLLQEDLVAASERFAAAARALSETAWTADIQHTTGTQFVAHEIPWLRVREVWVHLVDLDIGLEFTDIDPAVLGELIGSSLAVYGERPGAPALQLEVELPEGGQRVWTLDGSDSPAAVVRGDAPAMLAWLTGRGDGTALSGTVPELPRWL</sequence>
<keyword evidence="3" id="KW-1185">Reference proteome</keyword>
<dbReference type="GO" id="GO:0046872">
    <property type="term" value="F:metal ion binding"/>
    <property type="evidence" value="ECO:0007669"/>
    <property type="project" value="InterPro"/>
</dbReference>
<evidence type="ECO:0000313" key="2">
    <source>
        <dbReference type="EMBL" id="MBB4677183.1"/>
    </source>
</evidence>
<organism evidence="2 3">
    <name type="scientific">Crossiella cryophila</name>
    <dbReference type="NCBI Taxonomy" id="43355"/>
    <lineage>
        <taxon>Bacteria</taxon>
        <taxon>Bacillati</taxon>
        <taxon>Actinomycetota</taxon>
        <taxon>Actinomycetes</taxon>
        <taxon>Pseudonocardiales</taxon>
        <taxon>Pseudonocardiaceae</taxon>
        <taxon>Crossiella</taxon>
    </lineage>
</organism>
<dbReference type="RefSeq" id="WP_312987413.1">
    <property type="nucleotide sequence ID" value="NZ_BAAAUI010000055.1"/>
</dbReference>
<dbReference type="Pfam" id="PF11716">
    <property type="entry name" value="MDMPI_N"/>
    <property type="match status" value="1"/>
</dbReference>
<dbReference type="Gene3D" id="1.20.120.450">
    <property type="entry name" value="dinb family like domain"/>
    <property type="match status" value="1"/>
</dbReference>
<comment type="caution">
    <text evidence="2">The sequence shown here is derived from an EMBL/GenBank/DDBJ whole genome shotgun (WGS) entry which is preliminary data.</text>
</comment>
<dbReference type="SUPFAM" id="SSF109854">
    <property type="entry name" value="DinB/YfiT-like putative metalloenzymes"/>
    <property type="match status" value="1"/>
</dbReference>
<dbReference type="InterPro" id="IPR024344">
    <property type="entry name" value="MDMPI_metal-binding"/>
</dbReference>
<dbReference type="InterPro" id="IPR034660">
    <property type="entry name" value="DinB/YfiT-like"/>
</dbReference>
<dbReference type="InterPro" id="IPR036527">
    <property type="entry name" value="SCP2_sterol-bd_dom_sf"/>
</dbReference>
<evidence type="ECO:0000259" key="1">
    <source>
        <dbReference type="Pfam" id="PF11716"/>
    </source>
</evidence>
<gene>
    <name evidence="2" type="ORF">HNR67_003301</name>
</gene>
<proteinExistence type="predicted"/>
<dbReference type="InterPro" id="IPR017517">
    <property type="entry name" value="Maleyloyr_isom"/>
</dbReference>
<dbReference type="Gene3D" id="3.30.1050.20">
    <property type="match status" value="1"/>
</dbReference>
<dbReference type="AlphaFoldDB" id="A0A7W7FU83"/>
<dbReference type="SUPFAM" id="SSF55718">
    <property type="entry name" value="SCP-like"/>
    <property type="match status" value="1"/>
</dbReference>
<name>A0A7W7FU83_9PSEU</name>
<protein>
    <submittedName>
        <fullName evidence="2">Maleylpyruvate isomerase</fullName>
        <ecNumber evidence="2">5.2.1.4</ecNumber>
    </submittedName>
</protein>
<dbReference type="EMBL" id="JACHMH010000001">
    <property type="protein sequence ID" value="MBB4677183.1"/>
    <property type="molecule type" value="Genomic_DNA"/>
</dbReference>
<dbReference type="NCBIfam" id="TIGR03083">
    <property type="entry name" value="maleylpyruvate isomerase family mycothiol-dependent enzyme"/>
    <property type="match status" value="1"/>
</dbReference>
<evidence type="ECO:0000313" key="3">
    <source>
        <dbReference type="Proteomes" id="UP000533598"/>
    </source>
</evidence>
<dbReference type="GO" id="GO:0050077">
    <property type="term" value="F:maleylpyruvate isomerase activity"/>
    <property type="evidence" value="ECO:0007669"/>
    <property type="project" value="UniProtKB-EC"/>
</dbReference>